<dbReference type="AlphaFoldDB" id="A0A6J4VSK3"/>
<dbReference type="GO" id="GO:0008194">
    <property type="term" value="F:UDP-glycosyltransferase activity"/>
    <property type="evidence" value="ECO:0007669"/>
    <property type="project" value="InterPro"/>
</dbReference>
<name>A0A6J4VSK3_9CYAN</name>
<sequence>MRTCQYNNKLEPISVKDKMSGKRIVIATFGSLGDVHPAIALGLGLKARGHDVSIAVSEFFRSKIELEGLGFHPIPPELGNLEPAFIERILDAKTGTQTVIRELVLPVLRQTYSNLMQAIQDADLFISSDFVFAAPLIAQKTGIPWVSYLLSPASFFSVYDPPKLPGFVNLPQLPSVERALNRAVLQLARLTTVQWFKPVRQLRQELGLPPGNHPLFKDKYSPHLVLAMFSSVLGAPQPDWIPQAQVTGFAFYDQLLPGQDLSAELTDFLASGSPPVVFTLGSSAVQRAGNFYTESLEAVKALGCRAIFLVGVEEFQNELPTPLPEGMIAVDYAPFSELFPQAAAIVHQGGVGTIAQALRAGVPMLVVPYAFDQPDNATRVVGLGVAQQISRESYCREQVVTALRQLLNNPTYKIAAQSVKERVNAEDGVQSACDAIERALARLNC</sequence>
<reference evidence="3" key="1">
    <citation type="submission" date="2020-02" db="EMBL/GenBank/DDBJ databases">
        <authorList>
            <person name="Meier V. D."/>
        </authorList>
    </citation>
    <scope>NUCLEOTIDE SEQUENCE</scope>
    <source>
        <strain evidence="3">AVDCRST_MAG81</strain>
    </source>
</reference>
<dbReference type="EMBL" id="CADCWO010000207">
    <property type="protein sequence ID" value="CAA9586780.1"/>
    <property type="molecule type" value="Genomic_DNA"/>
</dbReference>
<evidence type="ECO:0000259" key="1">
    <source>
        <dbReference type="Pfam" id="PF03033"/>
    </source>
</evidence>
<dbReference type="Pfam" id="PF06722">
    <property type="entry name" value="EryCIII-like_C"/>
    <property type="match status" value="1"/>
</dbReference>
<keyword evidence="3" id="KW-0808">Transferase</keyword>
<proteinExistence type="predicted"/>
<dbReference type="InterPro" id="IPR004276">
    <property type="entry name" value="GlycoTrans_28_N"/>
</dbReference>
<evidence type="ECO:0000313" key="3">
    <source>
        <dbReference type="EMBL" id="CAA9586780.1"/>
    </source>
</evidence>
<dbReference type="Pfam" id="PF03033">
    <property type="entry name" value="Glyco_transf_28"/>
    <property type="match status" value="1"/>
</dbReference>
<protein>
    <submittedName>
        <fullName evidence="3">Probable glucosyltransferase</fullName>
    </submittedName>
</protein>
<gene>
    <name evidence="3" type="ORF">AVDCRST_MAG81-3925</name>
</gene>
<dbReference type="CDD" id="cd03784">
    <property type="entry name" value="GT1_Gtf-like"/>
    <property type="match status" value="1"/>
</dbReference>
<dbReference type="SUPFAM" id="SSF53756">
    <property type="entry name" value="UDP-Glycosyltransferase/glycogen phosphorylase"/>
    <property type="match status" value="1"/>
</dbReference>
<evidence type="ECO:0000259" key="2">
    <source>
        <dbReference type="Pfam" id="PF06722"/>
    </source>
</evidence>
<dbReference type="PANTHER" id="PTHR48050:SF13">
    <property type="entry name" value="STEROL 3-BETA-GLUCOSYLTRANSFERASE UGT80A2"/>
    <property type="match status" value="1"/>
</dbReference>
<dbReference type="PANTHER" id="PTHR48050">
    <property type="entry name" value="STEROL 3-BETA-GLUCOSYLTRANSFERASE"/>
    <property type="match status" value="1"/>
</dbReference>
<organism evidence="3">
    <name type="scientific">uncultured Synechococcales cyanobacterium</name>
    <dbReference type="NCBI Taxonomy" id="1936017"/>
    <lineage>
        <taxon>Bacteria</taxon>
        <taxon>Bacillati</taxon>
        <taxon>Cyanobacteriota</taxon>
        <taxon>Cyanophyceae</taxon>
        <taxon>Synechococcales</taxon>
        <taxon>environmental samples</taxon>
    </lineage>
</organism>
<accession>A0A6J4VSK3</accession>
<dbReference type="InterPro" id="IPR050426">
    <property type="entry name" value="Glycosyltransferase_28"/>
</dbReference>
<dbReference type="InterPro" id="IPR002213">
    <property type="entry name" value="UDP_glucos_trans"/>
</dbReference>
<dbReference type="Gene3D" id="3.40.50.2000">
    <property type="entry name" value="Glycogen Phosphorylase B"/>
    <property type="match status" value="2"/>
</dbReference>
<dbReference type="GO" id="GO:0005975">
    <property type="term" value="P:carbohydrate metabolic process"/>
    <property type="evidence" value="ECO:0007669"/>
    <property type="project" value="InterPro"/>
</dbReference>
<dbReference type="InterPro" id="IPR010610">
    <property type="entry name" value="EryCIII-like_C"/>
</dbReference>
<dbReference type="GO" id="GO:0033072">
    <property type="term" value="P:vancomycin biosynthetic process"/>
    <property type="evidence" value="ECO:0007669"/>
    <property type="project" value="UniProtKB-ARBA"/>
</dbReference>
<feature type="domain" description="Glycosyltransferase family 28 N-terminal" evidence="1">
    <location>
        <begin position="24"/>
        <end position="97"/>
    </location>
</feature>
<dbReference type="GO" id="GO:0016758">
    <property type="term" value="F:hexosyltransferase activity"/>
    <property type="evidence" value="ECO:0007669"/>
    <property type="project" value="InterPro"/>
</dbReference>
<feature type="domain" description="Erythromycin biosynthesis protein CIII-like C-terminal" evidence="2">
    <location>
        <begin position="311"/>
        <end position="426"/>
    </location>
</feature>